<protein>
    <submittedName>
        <fullName evidence="1">Uncharacterized protein</fullName>
    </submittedName>
</protein>
<dbReference type="Proteomes" id="UP001148629">
    <property type="component" value="Unassembled WGS sequence"/>
</dbReference>
<reference evidence="1" key="1">
    <citation type="submission" date="2022-08" db="EMBL/GenBank/DDBJ databases">
        <title>Genome Sequence of Fusarium decemcellulare.</title>
        <authorList>
            <person name="Buettner E."/>
        </authorList>
    </citation>
    <scope>NUCLEOTIDE SEQUENCE</scope>
    <source>
        <strain evidence="1">Babe19</strain>
    </source>
</reference>
<keyword evidence="2" id="KW-1185">Reference proteome</keyword>
<evidence type="ECO:0000313" key="2">
    <source>
        <dbReference type="Proteomes" id="UP001148629"/>
    </source>
</evidence>
<evidence type="ECO:0000313" key="1">
    <source>
        <dbReference type="EMBL" id="KAJ3541993.1"/>
    </source>
</evidence>
<proteinExistence type="predicted"/>
<name>A0ACC1SL16_9HYPO</name>
<gene>
    <name evidence="1" type="ORF">NM208_g4330</name>
</gene>
<sequence length="1223" mass="135411">MLRTRPKWPNATECCGREIQTTRLGRKRAWWAQGTAIEKFEQDIQPEIEAILRNVDIKDADIYFRIYMIGKNEEASRPTIMVCCADVSIGRRAKESLRDSSIIRNNAEFALGSIDFPLEQLVPVRGLAFETQANSLNAVLEAGSDSAPEIQVFATSQIATIGRRLFVTHPWTMDISRHSTGGVVIKAHGQFFQLTVGHITDLQDCAQQSSSMDPDACSFDGQSDSEGGDDLSIFEQDMRRASMSLFDLSDSESSGDETERTTSNTLNCRSPACTDCMTTNSDATGCFRHGPNESFKPPSLIRVGRITLHSKEGGKPGLDYALVAIQTPQGDDPINEINLDPRSGPKVLRIHDIADVGREERRVIVITGSSGVLKGTLIPGITFLGRANQYQPQKLHVVQLDGVVAEGDSGAAVLDEASGNLYGHMVSGCPGTKIAYIVAATEVFEALEARLSEKVSIVSPRKIQKSPLHSSNPIRQTRDLMEHRGRDVHNREESLHPTDSASTSHPIQTNGVIEHDLLQEGGSIARTGFLHSSFGSIDKASDPVFSGPIKPDSAPGGPASLVVHGWQLGGKIIAPHQDEPDGTTHDPTRGIEASSALKIDDLDEIRGGKVRASKLIKKVRRRKNLRGWRGKTRDEAGLERSGWDEKKHQQTRGSIANRGGRKRVRSSSPDTRSKFSARYELAENIPYIDYLGSDFEDESLAHYFMTKGGTETRSFHQAELVDSFCRQRTLQDLKSLSSILPSRNIGLIDDRTNDGTNSVSLGDYGPLSVQKLYLKLKEKRFHAREASPPLNADRRLIFITDLDEYGVTALMATASASQAHVLGDTLYKYIDFQPYIGSHIEPRGFPFFSLSFHLPFYAWRSMPHLKCPQDNRLDRDGNPMRTITDISFLGGGVTPQSSVNKVDYLCEVQMSVLVTGMDDCHWTGYFLIDTYFEHEENKGCVDAYYHCSGQSGNISVDPFTEGSLEADCPILNPWEYFLAVLDCRAKALSEEWCMLVRMLRRRVEKSIESGSLALVDCSTSLTCDDLKEALSRVSKTRKVLRNLSKCGRATVVNGIDFEPGEQFQTVTGRKYTASIRETFRDIRHYMDDLDALCVACEDYAKDLDFFISCQRGQDANLQAKNSQTIVYFLLHIIFPSILAAAILSMNEKAIPGFLGPSQSSFGILAIVLWILSFVLIMLIQQWNRILASVVTSLQKGWVSSMRESDNLGGNGDIELGSWGRFGV</sequence>
<comment type="caution">
    <text evidence="1">The sequence shown here is derived from an EMBL/GenBank/DDBJ whole genome shotgun (WGS) entry which is preliminary data.</text>
</comment>
<dbReference type="EMBL" id="JANRMS010000320">
    <property type="protein sequence ID" value="KAJ3541993.1"/>
    <property type="molecule type" value="Genomic_DNA"/>
</dbReference>
<organism evidence="1 2">
    <name type="scientific">Fusarium decemcellulare</name>
    <dbReference type="NCBI Taxonomy" id="57161"/>
    <lineage>
        <taxon>Eukaryota</taxon>
        <taxon>Fungi</taxon>
        <taxon>Dikarya</taxon>
        <taxon>Ascomycota</taxon>
        <taxon>Pezizomycotina</taxon>
        <taxon>Sordariomycetes</taxon>
        <taxon>Hypocreomycetidae</taxon>
        <taxon>Hypocreales</taxon>
        <taxon>Nectriaceae</taxon>
        <taxon>Fusarium</taxon>
        <taxon>Fusarium decemcellulare species complex</taxon>
    </lineage>
</organism>
<accession>A0ACC1SL16</accession>